<evidence type="ECO:0000256" key="7">
    <source>
        <dbReference type="ARBA" id="ARBA00022741"/>
    </source>
</evidence>
<evidence type="ECO:0000256" key="6">
    <source>
        <dbReference type="ARBA" id="ARBA00022490"/>
    </source>
</evidence>
<keyword evidence="10 11" id="KW-0456">Lyase</keyword>
<dbReference type="PIRSF" id="PIRSF001444">
    <property type="entry name" value="Adenylate_cycl"/>
    <property type="match status" value="1"/>
</dbReference>
<comment type="similarity">
    <text evidence="3 12">Belongs to the adenylyl cyclase class-1 family.</text>
</comment>
<evidence type="ECO:0000256" key="8">
    <source>
        <dbReference type="ARBA" id="ARBA00022840"/>
    </source>
</evidence>
<dbReference type="GO" id="GO:0005524">
    <property type="term" value="F:ATP binding"/>
    <property type="evidence" value="ECO:0007669"/>
    <property type="project" value="UniProtKB-KW"/>
</dbReference>
<feature type="domain" description="Adenylate cyclase class-I N-terminal" evidence="13">
    <location>
        <begin position="5"/>
        <end position="199"/>
    </location>
</feature>
<dbReference type="Proteomes" id="UP000028602">
    <property type="component" value="Unassembled WGS sequence"/>
</dbReference>
<dbReference type="InterPro" id="IPR024686">
    <property type="entry name" value="Adenylate_cyclase_1_CS"/>
</dbReference>
<evidence type="ECO:0000256" key="1">
    <source>
        <dbReference type="ARBA" id="ARBA00001593"/>
    </source>
</evidence>
<accession>A0A085JL82</accession>
<dbReference type="OrthoDB" id="5571448at2"/>
<reference evidence="14 15" key="1">
    <citation type="submission" date="2014-05" db="EMBL/GenBank/DDBJ databases">
        <title>ATOL: Assembling a taxonomically balanced genome-scale reconstruction of the evolutionary history of the Enterobacteriaceae.</title>
        <authorList>
            <person name="Plunkett G.III."/>
            <person name="Neeno-Eckwall E.C."/>
            <person name="Glasner J.D."/>
            <person name="Perna N.T."/>
        </authorList>
    </citation>
    <scope>NUCLEOTIDE SEQUENCE [LARGE SCALE GENOMIC DNA]</scope>
    <source>
        <strain evidence="14 15">ATCC 33301</strain>
    </source>
</reference>
<keyword evidence="15" id="KW-1185">Reference proteome</keyword>
<keyword evidence="7" id="KW-0547">Nucleotide-binding</keyword>
<evidence type="ECO:0000259" key="13">
    <source>
        <dbReference type="Pfam" id="PF12633"/>
    </source>
</evidence>
<dbReference type="Pfam" id="PF12633">
    <property type="entry name" value="Adenyl_cycl_N"/>
    <property type="match status" value="1"/>
</dbReference>
<dbReference type="PANTHER" id="PTHR38760">
    <property type="entry name" value="ADENYLATE CYCLASE"/>
    <property type="match status" value="1"/>
</dbReference>
<comment type="catalytic activity">
    <reaction evidence="1 11">
        <text>ATP = 3',5'-cyclic AMP + diphosphate</text>
        <dbReference type="Rhea" id="RHEA:15389"/>
        <dbReference type="ChEBI" id="CHEBI:30616"/>
        <dbReference type="ChEBI" id="CHEBI:33019"/>
        <dbReference type="ChEBI" id="CHEBI:58165"/>
        <dbReference type="EC" id="4.6.1.1"/>
    </reaction>
</comment>
<protein>
    <recommendedName>
        <fullName evidence="5 11">Adenylate cyclase</fullName>
        <ecNumber evidence="4 11">4.6.1.1</ecNumber>
    </recommendedName>
</protein>
<comment type="subcellular location">
    <subcellularLocation>
        <location evidence="2 11">Cytoplasm</location>
    </subcellularLocation>
</comment>
<evidence type="ECO:0000256" key="4">
    <source>
        <dbReference type="ARBA" id="ARBA00012201"/>
    </source>
</evidence>
<sequence length="852" mass="97641">MYLYIETLKQRLDAINQLRVDRAMAAMGPAFRQVYSLLPALLHYHHAALPGYQQGNVPHGISFFTPAAHQLNLLKRFSDEPFIQHIHPQGEAPITGVYSMGSTSSVGQNNHSDLDIWVCHQSWLDSHERQALQNKCRLLAQWCQSLGIEVSFFLIDENRFRHNESGNLGTEDCGSTQHILLLDEFYRSAVRMAGKRILWNMVPASGEGRYDDYVMSLYAGGALTPNEWLDLGGLSTLSAEEYFGASLWQLYKSIDSPYKAVLKTLLLEAYTREYPDTRLLAMDIKQRLHDGEIVSFGLDPYCMMLEKVTDYLQAIEDPARLDLVRRCFYLKACEKLSVEQPQGRSQWRREILSQLVKEWGWDQQRLQILDSRDSWKIDQVREAHNELLDAMMQSYRNLIRFARRNNLSVSASPQDIGVLTRKLYAAFEVLPGKVILVNPQISPDLSEENLTFIHVPEGRANRPGWYLYNYAPQMNSIISHQPLEYNRYLIKLVAWSWFNGLLTDKTRLHIKGSGGCENEKLQGLVTDVAHHFPLRVPAPTPKALYSPCEIRHLAIMVNLEYDPTAAFRDQVIHFDFRKLDVFSFGQQQRCLIGSIDLLYRNSWNEVRTLHFHGEQSMIDALKTILGKMHQDAQPPDSVEVFCYSQHLRGLIRTRVQQLVSECVDIRLSSPRQEPGRFKALRLAGDTWGIFFERMSVSVQKLENAVEFYGAISNNKLHGLSIKVGSQQAELPAVVNGYASEGIIQFFFEDSPSCADFNIYILDEQNGVEVYRHCEGSKEELVRDVSRFYSSSHDRFTYGSGFINFNLPQFYQLVTEGGKTRVLPFRSASHDEVAENVSPQLSRNILPRSKDRF</sequence>
<evidence type="ECO:0000256" key="3">
    <source>
        <dbReference type="ARBA" id="ARBA00007901"/>
    </source>
</evidence>
<dbReference type="GO" id="GO:0004016">
    <property type="term" value="F:adenylate cyclase activity"/>
    <property type="evidence" value="ECO:0007669"/>
    <property type="project" value="UniProtKB-EC"/>
</dbReference>
<dbReference type="eggNOG" id="COG3072">
    <property type="taxonomic scope" value="Bacteria"/>
</dbReference>
<evidence type="ECO:0000256" key="10">
    <source>
        <dbReference type="ARBA" id="ARBA00023239"/>
    </source>
</evidence>
<dbReference type="RefSeq" id="WP_081671501.1">
    <property type="nucleotide sequence ID" value="NZ_ATMJ01000079.1"/>
</dbReference>
<evidence type="ECO:0000256" key="5">
    <source>
        <dbReference type="ARBA" id="ARBA00021420"/>
    </source>
</evidence>
<dbReference type="PANTHER" id="PTHR38760:SF1">
    <property type="entry name" value="ADENYLATE CYCLASE"/>
    <property type="match status" value="1"/>
</dbReference>
<evidence type="ECO:0000256" key="9">
    <source>
        <dbReference type="ARBA" id="ARBA00022998"/>
    </source>
</evidence>
<comment type="caution">
    <text evidence="14">The sequence shown here is derived from an EMBL/GenBank/DDBJ whole genome shotgun (WGS) entry which is preliminary data.</text>
</comment>
<dbReference type="EMBL" id="JMPR01000016">
    <property type="protein sequence ID" value="KFD21228.1"/>
    <property type="molecule type" value="Genomic_DNA"/>
</dbReference>
<dbReference type="GO" id="GO:0006171">
    <property type="term" value="P:cAMP biosynthetic process"/>
    <property type="evidence" value="ECO:0007669"/>
    <property type="project" value="UniProtKB-KW"/>
</dbReference>
<keyword evidence="6" id="KW-0963">Cytoplasm</keyword>
<keyword evidence="8" id="KW-0067">ATP-binding</keyword>
<gene>
    <name evidence="14" type="ORF">GTPT_0812</name>
</gene>
<evidence type="ECO:0000313" key="14">
    <source>
        <dbReference type="EMBL" id="KFD21228.1"/>
    </source>
</evidence>
<dbReference type="NCBIfam" id="NF006979">
    <property type="entry name" value="PRK09450.1-4"/>
    <property type="match status" value="1"/>
</dbReference>
<keyword evidence="9 11" id="KW-0115">cAMP biosynthesis</keyword>
<dbReference type="PROSITE" id="PS01093">
    <property type="entry name" value="ADENYLATE_CYCLASE_1_2"/>
    <property type="match status" value="1"/>
</dbReference>
<dbReference type="Pfam" id="PF01295">
    <property type="entry name" value="Adenylate_cycl"/>
    <property type="match status" value="1"/>
</dbReference>
<dbReference type="InterPro" id="IPR024685">
    <property type="entry name" value="Adenylate_cyclase_1_N"/>
</dbReference>
<evidence type="ECO:0000256" key="12">
    <source>
        <dbReference type="RuleBase" id="RU004184"/>
    </source>
</evidence>
<name>A0A085JL82_9GAMM</name>
<evidence type="ECO:0000256" key="11">
    <source>
        <dbReference type="RuleBase" id="RU000604"/>
    </source>
</evidence>
<dbReference type="AlphaFoldDB" id="A0A085JL82"/>
<dbReference type="InterPro" id="IPR000274">
    <property type="entry name" value="Adenylate_cyclase_1"/>
</dbReference>
<proteinExistence type="inferred from homology"/>
<dbReference type="PROSITE" id="PS01092">
    <property type="entry name" value="ADENYLATE_CYCLASE_1_1"/>
    <property type="match status" value="1"/>
</dbReference>
<dbReference type="NCBIfam" id="NF006978">
    <property type="entry name" value="PRK09450.1-2"/>
    <property type="match status" value="1"/>
</dbReference>
<organism evidence="14 15">
    <name type="scientific">Tatumella ptyseos ATCC 33301</name>
    <dbReference type="NCBI Taxonomy" id="1005995"/>
    <lineage>
        <taxon>Bacteria</taxon>
        <taxon>Pseudomonadati</taxon>
        <taxon>Pseudomonadota</taxon>
        <taxon>Gammaproteobacteria</taxon>
        <taxon>Enterobacterales</taxon>
        <taxon>Erwiniaceae</taxon>
        <taxon>Tatumella</taxon>
    </lineage>
</organism>
<evidence type="ECO:0000256" key="2">
    <source>
        <dbReference type="ARBA" id="ARBA00004496"/>
    </source>
</evidence>
<dbReference type="EC" id="4.6.1.1" evidence="4 11"/>
<dbReference type="GO" id="GO:0005737">
    <property type="term" value="C:cytoplasm"/>
    <property type="evidence" value="ECO:0007669"/>
    <property type="project" value="UniProtKB-SubCell"/>
</dbReference>
<evidence type="ECO:0000313" key="15">
    <source>
        <dbReference type="Proteomes" id="UP000028602"/>
    </source>
</evidence>